<feature type="compositionally biased region" description="Acidic residues" evidence="6">
    <location>
        <begin position="170"/>
        <end position="184"/>
    </location>
</feature>
<sequence>MRSTLRDKETEERHKTTERERERERGRLEEGKRQKERKRLVVPRDAKLVRSILRSMGVEHHEPRVVNQFLDLWYRYVVDVLGDAQTYSEHAGKPSIDRDDVKLAIQSRVNFSFSQPPPRETLVELAKVRNSIPLPKIIGAPGIALPPELNNTLIAPNYQLAVPTRTFREMEEEEEDEMEWEEGDGNNSKAHHDTSPKDVNNASSLLHQPTHLQKSDQDGHKVSFSIAAAAKRPKT</sequence>
<evidence type="ECO:0008006" key="9">
    <source>
        <dbReference type="Google" id="ProtNLM"/>
    </source>
</evidence>
<evidence type="ECO:0000256" key="3">
    <source>
        <dbReference type="ARBA" id="ARBA00023015"/>
    </source>
</evidence>
<keyword evidence="8" id="KW-1185">Reference proteome</keyword>
<evidence type="ECO:0000256" key="1">
    <source>
        <dbReference type="ARBA" id="ARBA00004123"/>
    </source>
</evidence>
<dbReference type="Proteomes" id="UP001497522">
    <property type="component" value="Chromosome 7"/>
</dbReference>
<dbReference type="EMBL" id="OZ023708">
    <property type="protein sequence ID" value="CAK9879219.1"/>
    <property type="molecule type" value="Genomic_DNA"/>
</dbReference>
<feature type="compositionally biased region" description="Polar residues" evidence="6">
    <location>
        <begin position="197"/>
        <end position="212"/>
    </location>
</feature>
<protein>
    <recommendedName>
        <fullName evidence="9">Transcription initiation factor TFIID subunit 9</fullName>
    </recommendedName>
</protein>
<keyword evidence="4" id="KW-0804">Transcription</keyword>
<accession>A0ABP1BSG9</accession>
<name>A0ABP1BSG9_9BRYO</name>
<dbReference type="Gene3D" id="1.10.20.10">
    <property type="entry name" value="Histone, subunit A"/>
    <property type="match status" value="1"/>
</dbReference>
<dbReference type="Pfam" id="PF02291">
    <property type="entry name" value="TFIID-31kDa"/>
    <property type="match status" value="1"/>
</dbReference>
<comment type="subcellular location">
    <subcellularLocation>
        <location evidence="1">Nucleus</location>
    </subcellularLocation>
</comment>
<evidence type="ECO:0000313" key="7">
    <source>
        <dbReference type="EMBL" id="CAK9879219.1"/>
    </source>
</evidence>
<reference evidence="7" key="1">
    <citation type="submission" date="2024-03" db="EMBL/GenBank/DDBJ databases">
        <authorList>
            <consortium name="ELIXIR-Norway"/>
            <consortium name="Elixir Norway"/>
        </authorList>
    </citation>
    <scope>NUCLEOTIDE SEQUENCE</scope>
</reference>
<feature type="region of interest" description="Disordered" evidence="6">
    <location>
        <begin position="169"/>
        <end position="235"/>
    </location>
</feature>
<evidence type="ECO:0000256" key="5">
    <source>
        <dbReference type="ARBA" id="ARBA00023242"/>
    </source>
</evidence>
<feature type="compositionally biased region" description="Basic and acidic residues" evidence="6">
    <location>
        <begin position="1"/>
        <end position="33"/>
    </location>
</feature>
<feature type="region of interest" description="Disordered" evidence="6">
    <location>
        <begin position="1"/>
        <end position="37"/>
    </location>
</feature>
<evidence type="ECO:0000256" key="2">
    <source>
        <dbReference type="ARBA" id="ARBA00007646"/>
    </source>
</evidence>
<keyword evidence="3" id="KW-0805">Transcription regulation</keyword>
<evidence type="ECO:0000256" key="4">
    <source>
        <dbReference type="ARBA" id="ARBA00023163"/>
    </source>
</evidence>
<evidence type="ECO:0000313" key="8">
    <source>
        <dbReference type="Proteomes" id="UP001497522"/>
    </source>
</evidence>
<comment type="similarity">
    <text evidence="2">Belongs to the TAF9 family.</text>
</comment>
<dbReference type="InterPro" id="IPR051431">
    <property type="entry name" value="TFIID_subunit_9"/>
</dbReference>
<proteinExistence type="inferred from homology"/>
<organism evidence="7 8">
    <name type="scientific">Sphagnum jensenii</name>
    <dbReference type="NCBI Taxonomy" id="128206"/>
    <lineage>
        <taxon>Eukaryota</taxon>
        <taxon>Viridiplantae</taxon>
        <taxon>Streptophyta</taxon>
        <taxon>Embryophyta</taxon>
        <taxon>Bryophyta</taxon>
        <taxon>Sphagnophytina</taxon>
        <taxon>Sphagnopsida</taxon>
        <taxon>Sphagnales</taxon>
        <taxon>Sphagnaceae</taxon>
        <taxon>Sphagnum</taxon>
    </lineage>
</organism>
<dbReference type="PANTHER" id="PTHR48068:SF4">
    <property type="entry name" value="TATA-BOX BINDING PROTEIN ASSOCIATED FACTOR 9"/>
    <property type="match status" value="1"/>
</dbReference>
<evidence type="ECO:0000256" key="6">
    <source>
        <dbReference type="SAM" id="MobiDB-lite"/>
    </source>
</evidence>
<dbReference type="InterPro" id="IPR003162">
    <property type="entry name" value="TFIID-31"/>
</dbReference>
<dbReference type="CDD" id="cd07979">
    <property type="entry name" value="HFD_TAF9"/>
    <property type="match status" value="1"/>
</dbReference>
<keyword evidence="5" id="KW-0539">Nucleus</keyword>
<dbReference type="SUPFAM" id="SSF47113">
    <property type="entry name" value="Histone-fold"/>
    <property type="match status" value="1"/>
</dbReference>
<gene>
    <name evidence="7" type="ORF">CSSPJE1EN2_LOCUS20783</name>
</gene>
<dbReference type="PANTHER" id="PTHR48068">
    <property type="entry name" value="TAF9 RNA POLYMERASE II, TATA BOX-BINDING PROTEIN (TBP)-ASSOCIATED FACTOR"/>
    <property type="match status" value="1"/>
</dbReference>
<dbReference type="InterPro" id="IPR009072">
    <property type="entry name" value="Histone-fold"/>
</dbReference>